<keyword evidence="1" id="KW-0472">Membrane</keyword>
<gene>
    <name evidence="2" type="ORF">CDAR_55251</name>
</gene>
<feature type="transmembrane region" description="Helical" evidence="1">
    <location>
        <begin position="32"/>
        <end position="55"/>
    </location>
</feature>
<dbReference type="EMBL" id="BPLQ01005712">
    <property type="protein sequence ID" value="GIY16510.1"/>
    <property type="molecule type" value="Genomic_DNA"/>
</dbReference>
<dbReference type="Proteomes" id="UP001054837">
    <property type="component" value="Unassembled WGS sequence"/>
</dbReference>
<sequence>MKNPLKEYDLFTTEQNTEITNPVEGLDVAERLFVLLLGLLFYHRITDCFILVCVLRKSEQISLRTHRKKRNLTKHCPIRSIKIVSPHMKSAVGHILNYYCCDTAIVVVVTYPHCPVVRDGGVIL</sequence>
<keyword evidence="1" id="KW-0812">Transmembrane</keyword>
<dbReference type="AlphaFoldDB" id="A0AAV4R4T6"/>
<evidence type="ECO:0000256" key="1">
    <source>
        <dbReference type="SAM" id="Phobius"/>
    </source>
</evidence>
<keyword evidence="3" id="KW-1185">Reference proteome</keyword>
<protein>
    <submittedName>
        <fullName evidence="2">Uncharacterized protein</fullName>
    </submittedName>
</protein>
<accession>A0AAV4R4T6</accession>
<proteinExistence type="predicted"/>
<comment type="caution">
    <text evidence="2">The sequence shown here is derived from an EMBL/GenBank/DDBJ whole genome shotgun (WGS) entry which is preliminary data.</text>
</comment>
<keyword evidence="1" id="KW-1133">Transmembrane helix</keyword>
<evidence type="ECO:0000313" key="2">
    <source>
        <dbReference type="EMBL" id="GIY16510.1"/>
    </source>
</evidence>
<reference evidence="2 3" key="1">
    <citation type="submission" date="2021-06" db="EMBL/GenBank/DDBJ databases">
        <title>Caerostris darwini draft genome.</title>
        <authorList>
            <person name="Kono N."/>
            <person name="Arakawa K."/>
        </authorList>
    </citation>
    <scope>NUCLEOTIDE SEQUENCE [LARGE SCALE GENOMIC DNA]</scope>
</reference>
<organism evidence="2 3">
    <name type="scientific">Caerostris darwini</name>
    <dbReference type="NCBI Taxonomy" id="1538125"/>
    <lineage>
        <taxon>Eukaryota</taxon>
        <taxon>Metazoa</taxon>
        <taxon>Ecdysozoa</taxon>
        <taxon>Arthropoda</taxon>
        <taxon>Chelicerata</taxon>
        <taxon>Arachnida</taxon>
        <taxon>Araneae</taxon>
        <taxon>Araneomorphae</taxon>
        <taxon>Entelegynae</taxon>
        <taxon>Araneoidea</taxon>
        <taxon>Araneidae</taxon>
        <taxon>Caerostris</taxon>
    </lineage>
</organism>
<name>A0AAV4R4T6_9ARAC</name>
<evidence type="ECO:0000313" key="3">
    <source>
        <dbReference type="Proteomes" id="UP001054837"/>
    </source>
</evidence>